<sequence length="75" mass="8712">MACRHILKKNPIVGSMKIHKEKRPITRNDEAQERLQFLEDQLKAIEGIGKHNFKASDLCLVLDVTIPYKFKVPRL</sequence>
<dbReference type="AlphaFoldDB" id="A0A371HVB6"/>
<name>A0A371HVB6_MUCPR</name>
<keyword evidence="2" id="KW-1185">Reference proteome</keyword>
<evidence type="ECO:0000313" key="1">
    <source>
        <dbReference type="EMBL" id="RDY06729.1"/>
    </source>
</evidence>
<dbReference type="OrthoDB" id="1433060at2759"/>
<evidence type="ECO:0000313" key="2">
    <source>
        <dbReference type="Proteomes" id="UP000257109"/>
    </source>
</evidence>
<accession>A0A371HVB6</accession>
<protein>
    <submittedName>
        <fullName evidence="1">Uncharacterized protein</fullName>
    </submittedName>
</protein>
<reference evidence="1" key="1">
    <citation type="submission" date="2018-05" db="EMBL/GenBank/DDBJ databases">
        <title>Draft genome of Mucuna pruriens seed.</title>
        <authorList>
            <person name="Nnadi N.E."/>
            <person name="Vos R."/>
            <person name="Hasami M.H."/>
            <person name="Devisetty U.K."/>
            <person name="Aguiy J.C."/>
        </authorList>
    </citation>
    <scope>NUCLEOTIDE SEQUENCE [LARGE SCALE GENOMIC DNA]</scope>
    <source>
        <strain evidence="1">JCA_2017</strain>
    </source>
</reference>
<feature type="non-terminal residue" evidence="1">
    <location>
        <position position="1"/>
    </location>
</feature>
<proteinExistence type="predicted"/>
<organism evidence="1 2">
    <name type="scientific">Mucuna pruriens</name>
    <name type="common">Velvet bean</name>
    <name type="synonym">Dolichos pruriens</name>
    <dbReference type="NCBI Taxonomy" id="157652"/>
    <lineage>
        <taxon>Eukaryota</taxon>
        <taxon>Viridiplantae</taxon>
        <taxon>Streptophyta</taxon>
        <taxon>Embryophyta</taxon>
        <taxon>Tracheophyta</taxon>
        <taxon>Spermatophyta</taxon>
        <taxon>Magnoliopsida</taxon>
        <taxon>eudicotyledons</taxon>
        <taxon>Gunneridae</taxon>
        <taxon>Pentapetalae</taxon>
        <taxon>rosids</taxon>
        <taxon>fabids</taxon>
        <taxon>Fabales</taxon>
        <taxon>Fabaceae</taxon>
        <taxon>Papilionoideae</taxon>
        <taxon>50 kb inversion clade</taxon>
        <taxon>NPAAA clade</taxon>
        <taxon>indigoferoid/millettioid clade</taxon>
        <taxon>Phaseoleae</taxon>
        <taxon>Mucuna</taxon>
    </lineage>
</organism>
<dbReference type="Proteomes" id="UP000257109">
    <property type="component" value="Unassembled WGS sequence"/>
</dbReference>
<comment type="caution">
    <text evidence="1">The sequence shown here is derived from an EMBL/GenBank/DDBJ whole genome shotgun (WGS) entry which is preliminary data.</text>
</comment>
<gene>
    <name evidence="1" type="ORF">CR513_09237</name>
</gene>
<dbReference type="EMBL" id="QJKJ01001628">
    <property type="protein sequence ID" value="RDY06729.1"/>
    <property type="molecule type" value="Genomic_DNA"/>
</dbReference>